<feature type="region of interest" description="Disordered" evidence="2">
    <location>
        <begin position="282"/>
        <end position="325"/>
    </location>
</feature>
<reference evidence="4" key="1">
    <citation type="submission" date="2013-12" db="EMBL/GenBank/DDBJ databases">
        <title>The Genome Sequence of Aphanomyces invadans NJM9701.</title>
        <authorList>
            <consortium name="The Broad Institute Genomics Platform"/>
            <person name="Russ C."/>
            <person name="Tyler B."/>
            <person name="van West P."/>
            <person name="Dieguez-Uribeondo J."/>
            <person name="Young S.K."/>
            <person name="Zeng Q."/>
            <person name="Gargeya S."/>
            <person name="Fitzgerald M."/>
            <person name="Abouelleil A."/>
            <person name="Alvarado L."/>
            <person name="Chapman S.B."/>
            <person name="Gainer-Dewar J."/>
            <person name="Goldberg J."/>
            <person name="Griggs A."/>
            <person name="Gujja S."/>
            <person name="Hansen M."/>
            <person name="Howarth C."/>
            <person name="Imamovic A."/>
            <person name="Ireland A."/>
            <person name="Larimer J."/>
            <person name="McCowan C."/>
            <person name="Murphy C."/>
            <person name="Pearson M."/>
            <person name="Poon T.W."/>
            <person name="Priest M."/>
            <person name="Roberts A."/>
            <person name="Saif S."/>
            <person name="Shea T."/>
            <person name="Sykes S."/>
            <person name="Wortman J."/>
            <person name="Nusbaum C."/>
            <person name="Birren B."/>
        </authorList>
    </citation>
    <scope>NUCLEOTIDE SEQUENCE [LARGE SCALE GENOMIC DNA]</scope>
    <source>
        <strain evidence="4">NJM9701</strain>
    </source>
</reference>
<evidence type="ECO:0000259" key="3">
    <source>
        <dbReference type="PROSITE" id="PS51253"/>
    </source>
</evidence>
<dbReference type="InterPro" id="IPR006600">
    <property type="entry name" value="HTH_CenpB_DNA-bd_dom"/>
</dbReference>
<feature type="domain" description="HTH CENPB-type" evidence="3">
    <location>
        <begin position="144"/>
        <end position="212"/>
    </location>
</feature>
<evidence type="ECO:0000313" key="5">
    <source>
        <dbReference type="EMBL" id="RHY23519.1"/>
    </source>
</evidence>
<dbReference type="VEuPathDB" id="FungiDB:H310_09732"/>
<keyword evidence="6" id="KW-1185">Reference proteome</keyword>
<dbReference type="EMBL" id="KI913973">
    <property type="protein sequence ID" value="ETV97398.1"/>
    <property type="molecule type" value="Genomic_DNA"/>
</dbReference>
<keyword evidence="1" id="KW-0238">DNA-binding</keyword>
<protein>
    <recommendedName>
        <fullName evidence="3">HTH CENPB-type domain-containing protein</fullName>
    </recommendedName>
</protein>
<feature type="region of interest" description="Disordered" evidence="2">
    <location>
        <begin position="367"/>
        <end position="434"/>
    </location>
</feature>
<dbReference type="AlphaFoldDB" id="A0A024TTS4"/>
<dbReference type="GO" id="GO:0003677">
    <property type="term" value="F:DNA binding"/>
    <property type="evidence" value="ECO:0007669"/>
    <property type="project" value="UniProtKB-KW"/>
</dbReference>
<dbReference type="GeneID" id="20086782"/>
<dbReference type="OrthoDB" id="10556604at2759"/>
<feature type="compositionally biased region" description="Basic and acidic residues" evidence="2">
    <location>
        <begin position="392"/>
        <end position="403"/>
    </location>
</feature>
<organism evidence="4">
    <name type="scientific">Aphanomyces invadans</name>
    <dbReference type="NCBI Taxonomy" id="157072"/>
    <lineage>
        <taxon>Eukaryota</taxon>
        <taxon>Sar</taxon>
        <taxon>Stramenopiles</taxon>
        <taxon>Oomycota</taxon>
        <taxon>Saprolegniomycetes</taxon>
        <taxon>Saprolegniales</taxon>
        <taxon>Verrucalvaceae</taxon>
        <taxon>Aphanomyces</taxon>
    </lineage>
</organism>
<accession>A0A024TTS4</accession>
<evidence type="ECO:0000313" key="6">
    <source>
        <dbReference type="Proteomes" id="UP000285060"/>
    </source>
</evidence>
<reference evidence="5 6" key="2">
    <citation type="submission" date="2018-08" db="EMBL/GenBank/DDBJ databases">
        <title>Aphanomyces genome sequencing and annotation.</title>
        <authorList>
            <person name="Minardi D."/>
            <person name="Oidtmann B."/>
            <person name="Van Der Giezen M."/>
            <person name="Studholme D.J."/>
        </authorList>
    </citation>
    <scope>NUCLEOTIDE SEQUENCE [LARGE SCALE GENOMIC DNA]</scope>
    <source>
        <strain evidence="5 6">NJM0002</strain>
    </source>
</reference>
<name>A0A024TTS4_9STRA</name>
<evidence type="ECO:0000313" key="4">
    <source>
        <dbReference type="EMBL" id="ETV97398.1"/>
    </source>
</evidence>
<evidence type="ECO:0000256" key="2">
    <source>
        <dbReference type="SAM" id="MobiDB-lite"/>
    </source>
</evidence>
<gene>
    <name evidence="5" type="ORF">DYB32_009162</name>
    <name evidence="4" type="ORF">H310_09732</name>
</gene>
<sequence length="434" mass="48149">MVDHVPSGPILVRARKSKNPYRIHESVQLDIIDFIESGIGFSDEEVAAAYNVRPKDIAKLRQIIPLKEEYGVTSLSGRRATRHNRVPVPDSIKVEILTKNALAKLPSATVGLMYGVTCMAIHVLRRNRAKILRRYKLGHKDLRDSRKGSRDAIVPFDEEVLRWMDATPGCKVRHILDFARSIAAEYGKPPWFKATYGWWERFRRRYNITRFGELIADMEGYDYEDDSTRCVQNTIQIDHEPRTRGHSDEAILSSDDESVGGVSGDDGEQACVAMEDKVAAEKLDSEPPVSDDDSVAAVSDNVSDDKVDETPLAVGKAPQGDEKAGLYASEGDDACEIYPIKKPMLDRGIDDDCRDFQMDDCDSERARRAHAGKATMGQPEDGADVVSNNNLCKDDVHGDDRIARAGSSESLANEDKSPRDGGTCESHNEAPNDL</sequence>
<dbReference type="PROSITE" id="PS51253">
    <property type="entry name" value="HTH_CENPB"/>
    <property type="match status" value="1"/>
</dbReference>
<dbReference type="Proteomes" id="UP000285060">
    <property type="component" value="Unassembled WGS sequence"/>
</dbReference>
<proteinExistence type="predicted"/>
<dbReference type="EMBL" id="QUSY01001808">
    <property type="protein sequence ID" value="RHY23519.1"/>
    <property type="molecule type" value="Genomic_DNA"/>
</dbReference>
<dbReference type="RefSeq" id="XP_008874106.1">
    <property type="nucleotide sequence ID" value="XM_008875884.1"/>
</dbReference>
<evidence type="ECO:0000256" key="1">
    <source>
        <dbReference type="ARBA" id="ARBA00023125"/>
    </source>
</evidence>